<dbReference type="SUPFAM" id="SSF52540">
    <property type="entry name" value="P-loop containing nucleoside triphosphate hydrolases"/>
    <property type="match status" value="1"/>
</dbReference>
<dbReference type="GO" id="GO:0140664">
    <property type="term" value="F:ATP-dependent DNA damage sensor activity"/>
    <property type="evidence" value="ECO:0007669"/>
    <property type="project" value="InterPro"/>
</dbReference>
<dbReference type="HAMAP" id="MF_00092">
    <property type="entry name" value="MutS2"/>
    <property type="match status" value="1"/>
</dbReference>
<feature type="domain" description="Smr" evidence="8">
    <location>
        <begin position="709"/>
        <end position="784"/>
    </location>
</feature>
<dbReference type="EMBL" id="UOGE01000088">
    <property type="protein sequence ID" value="VAX23651.1"/>
    <property type="molecule type" value="Genomic_DNA"/>
</dbReference>
<keyword evidence="4" id="KW-0067">ATP-binding</keyword>
<proteinExistence type="inferred from homology"/>
<gene>
    <name evidence="9" type="ORF">MNBD_NITROSPINAE02-964</name>
</gene>
<keyword evidence="7" id="KW-0175">Coiled coil</keyword>
<dbReference type="PANTHER" id="PTHR48466">
    <property type="entry name" value="OS10G0509000 PROTEIN-RELATED"/>
    <property type="match status" value="1"/>
</dbReference>
<keyword evidence="2" id="KW-0547">Nucleotide-binding</keyword>
<dbReference type="Gene3D" id="3.30.1370.110">
    <property type="match status" value="1"/>
</dbReference>
<feature type="coiled-coil region" evidence="7">
    <location>
        <begin position="515"/>
        <end position="570"/>
    </location>
</feature>
<dbReference type="PANTHER" id="PTHR48466:SF2">
    <property type="entry name" value="OS10G0509000 PROTEIN"/>
    <property type="match status" value="1"/>
</dbReference>
<protein>
    <submittedName>
        <fullName evidence="9">Recombination inhibitory protein MutS2</fullName>
    </submittedName>
</protein>
<dbReference type="GO" id="GO:0006298">
    <property type="term" value="P:mismatch repair"/>
    <property type="evidence" value="ECO:0007669"/>
    <property type="project" value="InterPro"/>
</dbReference>
<dbReference type="Pfam" id="PF00488">
    <property type="entry name" value="MutS_V"/>
    <property type="match status" value="1"/>
</dbReference>
<dbReference type="Pfam" id="PF01713">
    <property type="entry name" value="Smr"/>
    <property type="match status" value="1"/>
</dbReference>
<dbReference type="GO" id="GO:0030983">
    <property type="term" value="F:mismatched DNA binding"/>
    <property type="evidence" value="ECO:0007669"/>
    <property type="project" value="InterPro"/>
</dbReference>
<dbReference type="GO" id="GO:0019843">
    <property type="term" value="F:rRNA binding"/>
    <property type="evidence" value="ECO:0007669"/>
    <property type="project" value="UniProtKB-KW"/>
</dbReference>
<keyword evidence="6" id="KW-0238">DNA-binding</keyword>
<evidence type="ECO:0000256" key="4">
    <source>
        <dbReference type="ARBA" id="ARBA00022840"/>
    </source>
</evidence>
<dbReference type="Gene3D" id="3.40.50.300">
    <property type="entry name" value="P-loop containing nucleotide triphosphate hydrolases"/>
    <property type="match status" value="1"/>
</dbReference>
<dbReference type="GO" id="GO:0005524">
    <property type="term" value="F:ATP binding"/>
    <property type="evidence" value="ECO:0007669"/>
    <property type="project" value="UniProtKB-KW"/>
</dbReference>
<dbReference type="SUPFAM" id="SSF160443">
    <property type="entry name" value="SMR domain-like"/>
    <property type="match status" value="1"/>
</dbReference>
<dbReference type="SMART" id="SM00534">
    <property type="entry name" value="MUTSac"/>
    <property type="match status" value="1"/>
</dbReference>
<dbReference type="GO" id="GO:0004519">
    <property type="term" value="F:endonuclease activity"/>
    <property type="evidence" value="ECO:0007669"/>
    <property type="project" value="InterPro"/>
</dbReference>
<feature type="coiled-coil region" evidence="7">
    <location>
        <begin position="597"/>
        <end position="624"/>
    </location>
</feature>
<dbReference type="InterPro" id="IPR036187">
    <property type="entry name" value="DNA_mismatch_repair_MutS_sf"/>
</dbReference>
<reference evidence="9" key="1">
    <citation type="submission" date="2018-06" db="EMBL/GenBank/DDBJ databases">
        <authorList>
            <person name="Zhirakovskaya E."/>
        </authorList>
    </citation>
    <scope>NUCLEOTIDE SEQUENCE</scope>
</reference>
<organism evidence="9">
    <name type="scientific">hydrothermal vent metagenome</name>
    <dbReference type="NCBI Taxonomy" id="652676"/>
    <lineage>
        <taxon>unclassified sequences</taxon>
        <taxon>metagenomes</taxon>
        <taxon>ecological metagenomes</taxon>
    </lineage>
</organism>
<name>A0A3B1CAG3_9ZZZZ</name>
<dbReference type="GO" id="GO:0045910">
    <property type="term" value="P:negative regulation of DNA recombination"/>
    <property type="evidence" value="ECO:0007669"/>
    <property type="project" value="InterPro"/>
</dbReference>
<dbReference type="NCBIfam" id="TIGR01069">
    <property type="entry name" value="mutS2"/>
    <property type="match status" value="1"/>
</dbReference>
<keyword evidence="3" id="KW-0378">Hydrolase</keyword>
<evidence type="ECO:0000256" key="6">
    <source>
        <dbReference type="ARBA" id="ARBA00023125"/>
    </source>
</evidence>
<sequence>MGNQIRMTSLNRSHSSLGLGQVIGALIARASTSGGKKALAEAELADDVDDAQKVLDETEAMIALTDKRPDFDIEPCQGPADLLKKALKSLPLSGMELRLILPILKSADKISVVFRSENVGEESPLWVDLPPVTGLRELIEESIDEKGNVRADATPQIERLHKSVSSLGQSIRKTAENLLKDKGLAPLLQDEYVTLRDNRFVLPIKAEEKSHVDGIIHDSSNTGHTFFIEPKALVDLNNRLRTAEMELEHEISKLLRELSTLVAGEAEPIETIYASLTRLDVIHARGALAKDLGCSRPVFSDVTCLKYFASPVMLLEGKEVVRNDINMGGQARALIISGPNTGGKTVALKTIGLISLMARMGLFITAQAGSRIQFYDNIYADIGDRQSIEEDLSTFSAHLVAIKEVIENAGEGSLVLLDELMVSTDPNEGASLAVSTLDYLISKGAQVIVTTHFTELKTLAQTEGDFHNVSMAFDSREAKPTYRMVDGAPGQSSAIEVAEKLGLNKKIVASARARLVGGDERIEEALEELREQKQKLIDNQRKTQSSMDEAARLKIEARAIRDELEEQKVAFAKKAKQKLSSDIASAKRSIVDLVDKVRQSKGERSKAREALEKLQTMAEEAKKASAPEEKIGKAELARGDEVYVTQLERRGILSTDPNQGKVEVTMGTLRLSVTVDEVVGMKKGAKKGQGKVSIEGGGVTSKDSVSGEIHLRGMRVEAALELLEKRLDSLVKTDIERLRVIHGKGTGALKAAICEYLENSPYAAGFDPAPQNEGGGGVTIVILK</sequence>
<evidence type="ECO:0000256" key="5">
    <source>
        <dbReference type="ARBA" id="ARBA00022884"/>
    </source>
</evidence>
<keyword evidence="1" id="KW-0699">rRNA-binding</keyword>
<dbReference type="AlphaFoldDB" id="A0A3B1CAG3"/>
<accession>A0A3B1CAG3</accession>
<dbReference type="SMART" id="SM00463">
    <property type="entry name" value="SMR"/>
    <property type="match status" value="1"/>
</dbReference>
<dbReference type="FunFam" id="3.40.50.300:FF:000830">
    <property type="entry name" value="Endonuclease MutS2"/>
    <property type="match status" value="1"/>
</dbReference>
<evidence type="ECO:0000256" key="1">
    <source>
        <dbReference type="ARBA" id="ARBA00022730"/>
    </source>
</evidence>
<evidence type="ECO:0000256" key="7">
    <source>
        <dbReference type="SAM" id="Coils"/>
    </source>
</evidence>
<dbReference type="InterPro" id="IPR002625">
    <property type="entry name" value="Smr_dom"/>
</dbReference>
<keyword evidence="5" id="KW-0694">RNA-binding</keyword>
<dbReference type="InterPro" id="IPR005747">
    <property type="entry name" value="MutS2"/>
</dbReference>
<evidence type="ECO:0000313" key="9">
    <source>
        <dbReference type="EMBL" id="VAX23651.1"/>
    </source>
</evidence>
<dbReference type="PROSITE" id="PS50828">
    <property type="entry name" value="SMR"/>
    <property type="match status" value="1"/>
</dbReference>
<dbReference type="InterPro" id="IPR027417">
    <property type="entry name" value="P-loop_NTPase"/>
</dbReference>
<evidence type="ECO:0000256" key="3">
    <source>
        <dbReference type="ARBA" id="ARBA00022801"/>
    </source>
</evidence>
<dbReference type="InterPro" id="IPR007696">
    <property type="entry name" value="DNA_mismatch_repair_MutS_core"/>
</dbReference>
<dbReference type="InterPro" id="IPR036063">
    <property type="entry name" value="Smr_dom_sf"/>
</dbReference>
<dbReference type="InterPro" id="IPR000432">
    <property type="entry name" value="DNA_mismatch_repair_MutS_C"/>
</dbReference>
<dbReference type="PIRSF" id="PIRSF005814">
    <property type="entry name" value="MutS_YshD"/>
    <property type="match status" value="1"/>
</dbReference>
<dbReference type="GO" id="GO:0016887">
    <property type="term" value="F:ATP hydrolysis activity"/>
    <property type="evidence" value="ECO:0007669"/>
    <property type="project" value="InterPro"/>
</dbReference>
<dbReference type="InterPro" id="IPR045076">
    <property type="entry name" value="MutS"/>
</dbReference>
<dbReference type="SMART" id="SM00533">
    <property type="entry name" value="MUTSd"/>
    <property type="match status" value="1"/>
</dbReference>
<evidence type="ECO:0000256" key="2">
    <source>
        <dbReference type="ARBA" id="ARBA00022741"/>
    </source>
</evidence>
<evidence type="ECO:0000259" key="8">
    <source>
        <dbReference type="PROSITE" id="PS50828"/>
    </source>
</evidence>
<dbReference type="SUPFAM" id="SSF48334">
    <property type="entry name" value="DNA repair protein MutS, domain III"/>
    <property type="match status" value="1"/>
</dbReference>